<dbReference type="CDD" id="cd02440">
    <property type="entry name" value="AdoMet_MTases"/>
    <property type="match status" value="1"/>
</dbReference>
<dbReference type="PANTHER" id="PTHR10509:SF85">
    <property type="entry name" value="O-METHYLTRANSFERASE RV1220C-RELATED"/>
    <property type="match status" value="1"/>
</dbReference>
<keyword evidence="1" id="KW-0489">Methyltransferase</keyword>
<dbReference type="Proteomes" id="UP001500804">
    <property type="component" value="Unassembled WGS sequence"/>
</dbReference>
<comment type="caution">
    <text evidence="4">The sequence shown here is derived from an EMBL/GenBank/DDBJ whole genome shotgun (WGS) entry which is preliminary data.</text>
</comment>
<evidence type="ECO:0000313" key="5">
    <source>
        <dbReference type="Proteomes" id="UP001500804"/>
    </source>
</evidence>
<keyword evidence="5" id="KW-1185">Reference proteome</keyword>
<protein>
    <submittedName>
        <fullName evidence="4">O-methyltransferase</fullName>
    </submittedName>
</protein>
<organism evidence="4 5">
    <name type="scientific">Pseudonocardia adelaidensis</name>
    <dbReference type="NCBI Taxonomy" id="648754"/>
    <lineage>
        <taxon>Bacteria</taxon>
        <taxon>Bacillati</taxon>
        <taxon>Actinomycetota</taxon>
        <taxon>Actinomycetes</taxon>
        <taxon>Pseudonocardiales</taxon>
        <taxon>Pseudonocardiaceae</taxon>
        <taxon>Pseudonocardia</taxon>
    </lineage>
</organism>
<gene>
    <name evidence="4" type="ORF">GCM10023320_38800</name>
</gene>
<evidence type="ECO:0000256" key="1">
    <source>
        <dbReference type="ARBA" id="ARBA00022603"/>
    </source>
</evidence>
<dbReference type="InterPro" id="IPR002935">
    <property type="entry name" value="SAM_O-MeTrfase"/>
</dbReference>
<reference evidence="5" key="1">
    <citation type="journal article" date="2019" name="Int. J. Syst. Evol. Microbiol.">
        <title>The Global Catalogue of Microorganisms (GCM) 10K type strain sequencing project: providing services to taxonomists for standard genome sequencing and annotation.</title>
        <authorList>
            <consortium name="The Broad Institute Genomics Platform"/>
            <consortium name="The Broad Institute Genome Sequencing Center for Infectious Disease"/>
            <person name="Wu L."/>
            <person name="Ma J."/>
        </authorList>
    </citation>
    <scope>NUCLEOTIDE SEQUENCE [LARGE SCALE GENOMIC DNA]</scope>
    <source>
        <strain evidence="5">JCM 18302</strain>
    </source>
</reference>
<dbReference type="RefSeq" id="WP_345606584.1">
    <property type="nucleotide sequence ID" value="NZ_BAABJO010000013.1"/>
</dbReference>
<evidence type="ECO:0000256" key="2">
    <source>
        <dbReference type="ARBA" id="ARBA00022679"/>
    </source>
</evidence>
<dbReference type="Gene3D" id="3.40.50.150">
    <property type="entry name" value="Vaccinia Virus protein VP39"/>
    <property type="match status" value="1"/>
</dbReference>
<dbReference type="PROSITE" id="PS51682">
    <property type="entry name" value="SAM_OMT_I"/>
    <property type="match status" value="1"/>
</dbReference>
<name>A0ABP9NS99_9PSEU</name>
<dbReference type="EMBL" id="BAABJO010000013">
    <property type="protein sequence ID" value="GAA5124960.1"/>
    <property type="molecule type" value="Genomic_DNA"/>
</dbReference>
<dbReference type="Pfam" id="PF01596">
    <property type="entry name" value="Methyltransf_3"/>
    <property type="match status" value="1"/>
</dbReference>
<dbReference type="InterPro" id="IPR029063">
    <property type="entry name" value="SAM-dependent_MTases_sf"/>
</dbReference>
<evidence type="ECO:0000256" key="3">
    <source>
        <dbReference type="ARBA" id="ARBA00022691"/>
    </source>
</evidence>
<sequence>MWVPDVATDLWALRDHVGSYLAEDDVLASARAGAERSGCVPVEPDAGAGLRFLAATIGARAVVEIGTGTGVSGLWLLRGMAPDGTLTSIDIDPELQRAARGVFLAAGYGPANLRLINGMALEVLPRLTDAVYDMVFVDAGPADYPRYLEEAVRLLRDGGIVVFAGALGAGVVDPDASDPSTAGLREVSRMVREDDRLVPVLLPLGDGLLAALKAGSARPAP</sequence>
<accession>A0ABP9NS99</accession>
<dbReference type="InterPro" id="IPR050362">
    <property type="entry name" value="Cation-dep_OMT"/>
</dbReference>
<dbReference type="PANTHER" id="PTHR10509">
    <property type="entry name" value="O-METHYLTRANSFERASE-RELATED"/>
    <property type="match status" value="1"/>
</dbReference>
<dbReference type="SUPFAM" id="SSF53335">
    <property type="entry name" value="S-adenosyl-L-methionine-dependent methyltransferases"/>
    <property type="match status" value="1"/>
</dbReference>
<keyword evidence="2" id="KW-0808">Transferase</keyword>
<evidence type="ECO:0000313" key="4">
    <source>
        <dbReference type="EMBL" id="GAA5124960.1"/>
    </source>
</evidence>
<proteinExistence type="predicted"/>
<keyword evidence="3" id="KW-0949">S-adenosyl-L-methionine</keyword>